<dbReference type="Gene3D" id="3.40.50.11860">
    <property type="entry name" value="Diphthamide synthesis DPH1/DPH2 domain 3"/>
    <property type="match status" value="1"/>
</dbReference>
<evidence type="ECO:0000313" key="8">
    <source>
        <dbReference type="EMBL" id="KAG9242740.1"/>
    </source>
</evidence>
<dbReference type="PANTHER" id="PTHR10762:SF2">
    <property type="entry name" value="2-(3-AMINO-3-CARBOXYPROPYL)HISTIDINE SYNTHASE SUBUNIT 2"/>
    <property type="match status" value="1"/>
</dbReference>
<dbReference type="AlphaFoldDB" id="A0A9P7YZT6"/>
<keyword evidence="7" id="KW-0963">Cytoplasm</keyword>
<dbReference type="FunFam" id="3.40.50.11860:FF:000001">
    <property type="entry name" value="2-(3-amino-3-carboxypropyl)histidine synthase subunit 2"/>
    <property type="match status" value="1"/>
</dbReference>
<comment type="caution">
    <text evidence="8">The sequence shown here is derived from an EMBL/GenBank/DDBJ whole genome shotgun (WGS) entry which is preliminary data.</text>
</comment>
<gene>
    <name evidence="8" type="ORF">BJ878DRAFT_155585</name>
</gene>
<evidence type="ECO:0000256" key="3">
    <source>
        <dbReference type="ARBA" id="ARBA00006179"/>
    </source>
</evidence>
<dbReference type="InterPro" id="IPR016435">
    <property type="entry name" value="DPH1/DPH2"/>
</dbReference>
<evidence type="ECO:0000256" key="1">
    <source>
        <dbReference type="ARBA" id="ARBA00001966"/>
    </source>
</evidence>
<keyword evidence="6 7" id="KW-0411">Iron-sulfur</keyword>
<comment type="pathway">
    <text evidence="2 7">Protein modification; peptidyl-diphthamide biosynthesis.</text>
</comment>
<accession>A0A9P7YZT6</accession>
<keyword evidence="4 7" id="KW-0479">Metal-binding</keyword>
<protein>
    <recommendedName>
        <fullName evidence="7">2-(3-amino-3-carboxypropyl)histidine synthase subunit 2</fullName>
    </recommendedName>
</protein>
<organism evidence="8 9">
    <name type="scientific">Calycina marina</name>
    <dbReference type="NCBI Taxonomy" id="1763456"/>
    <lineage>
        <taxon>Eukaryota</taxon>
        <taxon>Fungi</taxon>
        <taxon>Dikarya</taxon>
        <taxon>Ascomycota</taxon>
        <taxon>Pezizomycotina</taxon>
        <taxon>Leotiomycetes</taxon>
        <taxon>Helotiales</taxon>
        <taxon>Pezizellaceae</taxon>
        <taxon>Calycina</taxon>
    </lineage>
</organism>
<dbReference type="SFLD" id="SFLDG01121">
    <property type="entry name" value="Diphthamide_biosynthesis"/>
    <property type="match status" value="1"/>
</dbReference>
<comment type="subcellular location">
    <subcellularLocation>
        <location evidence="7">Cytoplasm</location>
    </subcellularLocation>
</comment>
<keyword evidence="5 7" id="KW-0408">Iron</keyword>
<dbReference type="EMBL" id="MU254042">
    <property type="protein sequence ID" value="KAG9242740.1"/>
    <property type="molecule type" value="Genomic_DNA"/>
</dbReference>
<evidence type="ECO:0000256" key="7">
    <source>
        <dbReference type="RuleBase" id="RU364133"/>
    </source>
</evidence>
<evidence type="ECO:0000256" key="6">
    <source>
        <dbReference type="ARBA" id="ARBA00023014"/>
    </source>
</evidence>
<dbReference type="GO" id="GO:0090560">
    <property type="term" value="F:2-(3-amino-3-carboxypropyl)histidine synthase activity"/>
    <property type="evidence" value="ECO:0007669"/>
    <property type="project" value="InterPro"/>
</dbReference>
<dbReference type="NCBIfam" id="TIGR00322">
    <property type="entry name" value="diphth2_R"/>
    <property type="match status" value="1"/>
</dbReference>
<dbReference type="SFLD" id="SFLDS00032">
    <property type="entry name" value="Radical_SAM_3-amino-3-carboxyp"/>
    <property type="match status" value="1"/>
</dbReference>
<dbReference type="InterPro" id="IPR042263">
    <property type="entry name" value="DPH1/DPH2_1"/>
</dbReference>
<keyword evidence="9" id="KW-1185">Reference proteome</keyword>
<name>A0A9P7YZT6_9HELO</name>
<evidence type="ECO:0000313" key="9">
    <source>
        <dbReference type="Proteomes" id="UP000887226"/>
    </source>
</evidence>
<comment type="function">
    <text evidence="7">Required for the first step of diphthamide biosynthesis, a post-translational modification of histidine which occurs in elongation factor 2. DPH1 and DPH2 transfer a 3-amino-3-carboxypropyl (ACP) group from S-adenosyl-L-methionine (SAM) to a histidine residue, the reaction is assisted by a reduction system comprising DPH3 and a NADH-dependent reductase. Facilitates the reduction of the catalytic iron-sulfur cluster found in the DPH1 subunit.</text>
</comment>
<comment type="similarity">
    <text evidence="3 7">Belongs to the DPH1/DPH2 family. DPH2 subfamily.</text>
</comment>
<dbReference type="GO" id="GO:0051536">
    <property type="term" value="F:iron-sulfur cluster binding"/>
    <property type="evidence" value="ECO:0007669"/>
    <property type="project" value="UniProtKB-KW"/>
</dbReference>
<dbReference type="Pfam" id="PF01866">
    <property type="entry name" value="Diphthamide_syn"/>
    <property type="match status" value="1"/>
</dbReference>
<dbReference type="PANTHER" id="PTHR10762">
    <property type="entry name" value="DIPHTHAMIDE BIOSYNTHESIS PROTEIN"/>
    <property type="match status" value="1"/>
</dbReference>
<dbReference type="Gene3D" id="3.40.50.11840">
    <property type="entry name" value="Diphthamide synthesis DPH1/DPH2 domain 1"/>
    <property type="match status" value="1"/>
</dbReference>
<dbReference type="InterPro" id="IPR010014">
    <property type="entry name" value="DHP2"/>
</dbReference>
<reference evidence="8" key="1">
    <citation type="journal article" date="2021" name="IMA Fungus">
        <title>Genomic characterization of three marine fungi, including Emericellopsis atlantica sp. nov. with signatures of a generalist lifestyle and marine biomass degradation.</title>
        <authorList>
            <person name="Hagestad O.C."/>
            <person name="Hou L."/>
            <person name="Andersen J.H."/>
            <person name="Hansen E.H."/>
            <person name="Altermark B."/>
            <person name="Li C."/>
            <person name="Kuhnert E."/>
            <person name="Cox R.J."/>
            <person name="Crous P.W."/>
            <person name="Spatafora J.W."/>
            <person name="Lail K."/>
            <person name="Amirebrahimi M."/>
            <person name="Lipzen A."/>
            <person name="Pangilinan J."/>
            <person name="Andreopoulos W."/>
            <person name="Hayes R.D."/>
            <person name="Ng V."/>
            <person name="Grigoriev I.V."/>
            <person name="Jackson S.A."/>
            <person name="Sutton T.D.S."/>
            <person name="Dobson A.D.W."/>
            <person name="Rama T."/>
        </authorList>
    </citation>
    <scope>NUCLEOTIDE SEQUENCE</scope>
    <source>
        <strain evidence="8">TRa3180A</strain>
    </source>
</reference>
<evidence type="ECO:0000256" key="4">
    <source>
        <dbReference type="ARBA" id="ARBA00022723"/>
    </source>
</evidence>
<dbReference type="GO" id="GO:0017183">
    <property type="term" value="P:protein histidyl modification to diphthamide"/>
    <property type="evidence" value="ECO:0007669"/>
    <property type="project" value="InterPro"/>
</dbReference>
<dbReference type="InterPro" id="IPR042265">
    <property type="entry name" value="DPH1/DPH2_3"/>
</dbReference>
<dbReference type="NCBIfam" id="TIGR00272">
    <property type="entry name" value="DPH2"/>
    <property type="match status" value="1"/>
</dbReference>
<evidence type="ECO:0000256" key="5">
    <source>
        <dbReference type="ARBA" id="ARBA00023004"/>
    </source>
</evidence>
<dbReference type="Proteomes" id="UP000887226">
    <property type="component" value="Unassembled WGS sequence"/>
</dbReference>
<sequence>MASLYSAPVLSTPETHIFEDPTTLIAPSLSPRYTDAEIYTIYEVERTAQEITTSGWRTVALQFPDSMLRDATRVFEALENTLAELRANKLNHDGAFASSPSVKQLDSQHKLCILGDTSYGACCVDEIAAEHADAEVVVHYGRSCLSPTARLPVIYVFTSRPLDLDNVIQSFESTYKERGKEEKIVLVADIVYNSHISEVSAKLKELGWSNLLAPEVIHDPASLLPNRKIEVTTEELKDYSVFHISDPPPALLLTLNSRVKDLQTYATSFPAAQQTNSAMTLRRRYALLTSLSTNPIFGILINTLSVRNYLETVTTVKEMIEKAGKKSYTFVVGKVNAAKIANFSEIGGWVVIGCWESSLIESTEFYRPIVTPFELQLTLQGDSERIWGGEWRGYFGHLDALVIKAPVSEEETIDVEVNGDKIVPLEADEDSEEESAPPEYDLRTGRYVSHSRPLRTAAQSMPTAGAKSTEDSTQTLVRRAKMDLATVNGVVSPGAEYLKTQRTWTGLGSDFQDVETSQDIEEGRSGIARGYTVRDNERT</sequence>
<comment type="cofactor">
    <cofactor evidence="1">
        <name>[4Fe-4S] cluster</name>
        <dbReference type="ChEBI" id="CHEBI:49883"/>
    </cofactor>
</comment>
<dbReference type="GO" id="GO:0046872">
    <property type="term" value="F:metal ion binding"/>
    <property type="evidence" value="ECO:0007669"/>
    <property type="project" value="UniProtKB-KW"/>
</dbReference>
<dbReference type="SFLD" id="SFLDF00408">
    <property type="entry name" value="Diphthamide_biosynthesis_famil"/>
    <property type="match status" value="1"/>
</dbReference>
<evidence type="ECO:0000256" key="2">
    <source>
        <dbReference type="ARBA" id="ARBA00005156"/>
    </source>
</evidence>
<dbReference type="OrthoDB" id="449241at2759"/>
<proteinExistence type="inferred from homology"/>
<dbReference type="GO" id="GO:0005737">
    <property type="term" value="C:cytoplasm"/>
    <property type="evidence" value="ECO:0007669"/>
    <property type="project" value="UniProtKB-SubCell"/>
</dbReference>